<dbReference type="STRING" id="665126.ABB55_26950"/>
<evidence type="ECO:0000313" key="6">
    <source>
        <dbReference type="EMBL" id="KPL55425.1"/>
    </source>
</evidence>
<evidence type="ECO:0000259" key="5">
    <source>
        <dbReference type="PROSITE" id="PS50305"/>
    </source>
</evidence>
<dbReference type="EC" id="2.3.1.286" evidence="1"/>
<dbReference type="RefSeq" id="WP_054361591.1">
    <property type="nucleotide sequence ID" value="NZ_LJYW01000001.1"/>
</dbReference>
<dbReference type="AlphaFoldDB" id="A0A0N8GFW1"/>
<keyword evidence="3" id="KW-0520">NAD</keyword>
<comment type="caution">
    <text evidence="6">The sequence shown here is derived from an EMBL/GenBank/DDBJ whole genome shotgun (WGS) entry which is preliminary data.</text>
</comment>
<keyword evidence="4" id="KW-0479">Metal-binding</keyword>
<reference evidence="6 7" key="2">
    <citation type="submission" date="2015-10" db="EMBL/GenBank/DDBJ databases">
        <title>Draft Genome Sequence of Prosthecomicrobium hirschii ATCC 27832.</title>
        <authorList>
            <person name="Daniel J."/>
            <person name="Givan S.A."/>
            <person name="Brun Y.V."/>
            <person name="Brown P.J."/>
        </authorList>
    </citation>
    <scope>NUCLEOTIDE SEQUENCE [LARGE SCALE GENOMIC DNA]</scope>
    <source>
        <strain evidence="6 7">16</strain>
    </source>
</reference>
<dbReference type="InterPro" id="IPR026590">
    <property type="entry name" value="Ssirtuin_cat_dom"/>
</dbReference>
<dbReference type="Gene3D" id="3.30.1600.10">
    <property type="entry name" value="SIR2/SIRT2 'Small Domain"/>
    <property type="match status" value="1"/>
</dbReference>
<name>A0A0N8GFW1_9HYPH</name>
<evidence type="ECO:0000256" key="3">
    <source>
        <dbReference type="ARBA" id="ARBA00023027"/>
    </source>
</evidence>
<organism evidence="6 7">
    <name type="scientific">Prosthecodimorpha hirschii</name>
    <dbReference type="NCBI Taxonomy" id="665126"/>
    <lineage>
        <taxon>Bacteria</taxon>
        <taxon>Pseudomonadati</taxon>
        <taxon>Pseudomonadota</taxon>
        <taxon>Alphaproteobacteria</taxon>
        <taxon>Hyphomicrobiales</taxon>
        <taxon>Ancalomicrobiaceae</taxon>
        <taxon>Prosthecodimorpha</taxon>
    </lineage>
</organism>
<accession>A0A0N8GFW1</accession>
<protein>
    <recommendedName>
        <fullName evidence="1">protein acetyllysine N-acetyltransferase</fullName>
        <ecNumber evidence="1">2.3.1.286</ecNumber>
    </recommendedName>
</protein>
<feature type="binding site" evidence="4">
    <location>
        <position position="138"/>
    </location>
    <ligand>
        <name>Zn(2+)</name>
        <dbReference type="ChEBI" id="CHEBI:29105"/>
    </ligand>
</feature>
<evidence type="ECO:0000256" key="2">
    <source>
        <dbReference type="ARBA" id="ARBA00022679"/>
    </source>
</evidence>
<dbReference type="GO" id="GO:0046872">
    <property type="term" value="F:metal ion binding"/>
    <property type="evidence" value="ECO:0007669"/>
    <property type="project" value="UniProtKB-KW"/>
</dbReference>
<dbReference type="GO" id="GO:0017136">
    <property type="term" value="F:histone deacetylase activity, NAD-dependent"/>
    <property type="evidence" value="ECO:0007669"/>
    <property type="project" value="TreeGrafter"/>
</dbReference>
<keyword evidence="2" id="KW-0808">Transferase</keyword>
<dbReference type="CDD" id="cd01407">
    <property type="entry name" value="SIR2-fam"/>
    <property type="match status" value="1"/>
</dbReference>
<proteinExistence type="predicted"/>
<dbReference type="PROSITE" id="PS50305">
    <property type="entry name" value="SIRTUIN"/>
    <property type="match status" value="1"/>
</dbReference>
<feature type="domain" description="Deacetylase sirtuin-type" evidence="5">
    <location>
        <begin position="1"/>
        <end position="260"/>
    </location>
</feature>
<reference evidence="6 7" key="1">
    <citation type="submission" date="2015-09" db="EMBL/GenBank/DDBJ databases">
        <authorList>
            <consortium name="Swine Surveillance"/>
        </authorList>
    </citation>
    <scope>NUCLEOTIDE SEQUENCE [LARGE SCALE GENOMIC DNA]</scope>
    <source>
        <strain evidence="6 7">16</strain>
    </source>
</reference>
<dbReference type="GO" id="GO:0070403">
    <property type="term" value="F:NAD+ binding"/>
    <property type="evidence" value="ECO:0007669"/>
    <property type="project" value="InterPro"/>
</dbReference>
<dbReference type="Proteomes" id="UP000048984">
    <property type="component" value="Unassembled WGS sequence"/>
</dbReference>
<sequence>MNIVSDLAEGRRILTEAIDSAKRLVLFTGAGVSTESGIPDFRSPGGLWSRMRPILFQDFVASEEARLEDWRRRFHLMAEFEAAQPNAGHRAMAGLVARGEAIALITQNIDGLHERSGVPEERLIRLHGTGTHAACLDCDTRMEIAEAVAAIAATGRAPRCPACGGLVKCAVVSFGQSMPEAEMARAEAASRAADLFVAAGSSLQVHPAAGLPVAARRAGARLIIVNRDETALDGLADFVLRGPIGRLFEPADQAARDGAT</sequence>
<dbReference type="InterPro" id="IPR029035">
    <property type="entry name" value="DHS-like_NAD/FAD-binding_dom"/>
</dbReference>
<evidence type="ECO:0000313" key="7">
    <source>
        <dbReference type="Proteomes" id="UP000048984"/>
    </source>
</evidence>
<feature type="active site" description="Proton acceptor" evidence="4">
    <location>
        <position position="127"/>
    </location>
</feature>
<dbReference type="EMBL" id="LJYW01000001">
    <property type="protein sequence ID" value="KPL55425.1"/>
    <property type="molecule type" value="Genomic_DNA"/>
</dbReference>
<dbReference type="SUPFAM" id="SSF52467">
    <property type="entry name" value="DHS-like NAD/FAD-binding domain"/>
    <property type="match status" value="1"/>
</dbReference>
<dbReference type="InterPro" id="IPR003000">
    <property type="entry name" value="Sirtuin"/>
</dbReference>
<keyword evidence="4" id="KW-0862">Zinc</keyword>
<feature type="binding site" evidence="4">
    <location>
        <position position="160"/>
    </location>
    <ligand>
        <name>Zn(2+)</name>
        <dbReference type="ChEBI" id="CHEBI:29105"/>
    </ligand>
</feature>
<keyword evidence="7" id="KW-1185">Reference proteome</keyword>
<gene>
    <name evidence="6" type="ORF">ABB55_26950</name>
</gene>
<evidence type="ECO:0000256" key="1">
    <source>
        <dbReference type="ARBA" id="ARBA00012928"/>
    </source>
</evidence>
<dbReference type="InterPro" id="IPR050134">
    <property type="entry name" value="NAD-dep_sirtuin_deacylases"/>
</dbReference>
<dbReference type="Gene3D" id="3.40.50.1220">
    <property type="entry name" value="TPP-binding domain"/>
    <property type="match status" value="1"/>
</dbReference>
<dbReference type="Pfam" id="PF02146">
    <property type="entry name" value="SIR2"/>
    <property type="match status" value="1"/>
</dbReference>
<dbReference type="PANTHER" id="PTHR11085">
    <property type="entry name" value="NAD-DEPENDENT PROTEIN DEACYLASE SIRTUIN-5, MITOCHONDRIAL-RELATED"/>
    <property type="match status" value="1"/>
</dbReference>
<feature type="binding site" evidence="4">
    <location>
        <position position="163"/>
    </location>
    <ligand>
        <name>Zn(2+)</name>
        <dbReference type="ChEBI" id="CHEBI:29105"/>
    </ligand>
</feature>
<evidence type="ECO:0000256" key="4">
    <source>
        <dbReference type="PROSITE-ProRule" id="PRU00236"/>
    </source>
</evidence>
<dbReference type="InterPro" id="IPR026591">
    <property type="entry name" value="Sirtuin_cat_small_dom_sf"/>
</dbReference>
<feature type="binding site" evidence="4">
    <location>
        <position position="135"/>
    </location>
    <ligand>
        <name>Zn(2+)</name>
        <dbReference type="ChEBI" id="CHEBI:29105"/>
    </ligand>
</feature>
<dbReference type="PANTHER" id="PTHR11085:SF4">
    <property type="entry name" value="NAD-DEPENDENT PROTEIN DEACYLASE"/>
    <property type="match status" value="1"/>
</dbReference>